<keyword evidence="2" id="KW-1185">Reference proteome</keyword>
<dbReference type="SUPFAM" id="SSF51197">
    <property type="entry name" value="Clavaminate synthase-like"/>
    <property type="match status" value="1"/>
</dbReference>
<dbReference type="Pfam" id="PF05721">
    <property type="entry name" value="PhyH"/>
    <property type="match status" value="1"/>
</dbReference>
<evidence type="ECO:0000313" key="1">
    <source>
        <dbReference type="EMBL" id="TPX58738.1"/>
    </source>
</evidence>
<dbReference type="Gene3D" id="2.60.120.620">
    <property type="entry name" value="q2cbj1_9rhob like domain"/>
    <property type="match status" value="1"/>
</dbReference>
<comment type="caution">
    <text evidence="1">The sequence shown here is derived from an EMBL/GenBank/DDBJ whole genome shotgun (WGS) entry which is preliminary data.</text>
</comment>
<dbReference type="EMBL" id="QEAQ01000033">
    <property type="protein sequence ID" value="TPX58738.1"/>
    <property type="molecule type" value="Genomic_DNA"/>
</dbReference>
<name>A0A507E6J0_9FUNG</name>
<dbReference type="Proteomes" id="UP000318582">
    <property type="component" value="Unassembled WGS sequence"/>
</dbReference>
<sequence>MIPPSASAGRAAYYVVGITNKVDGSAPPPLDLSTDATAGLELLAQSTHDGVLLVECRSSDAEQVIIKELEDLSARSEAEVYVCAPCRIPIATWTRNRLLADDRVAQLFNETGLSIFPDAVNKEDISILFKLATDQIEHAHQVLAEKHKHIRVGHEQFAFKELGSRGGLRFDLILEHDAKINCILQSGPWIPLVKRLLNIADDTEVPCLVSVVYSLPGAESQSWHADGVPADPSYAVCIFMPLIDLDGDTGYTQFWPGTHKSKALLGFGPAAEVCGATFDGILATGDILMYDYGTLHRGIGNNSALRRPVLQAVYHVPSWKDTKNYGNISLFD</sequence>
<evidence type="ECO:0000313" key="2">
    <source>
        <dbReference type="Proteomes" id="UP000318582"/>
    </source>
</evidence>
<gene>
    <name evidence="1" type="ORF">PhCBS80983_g02937</name>
</gene>
<organism evidence="1 2">
    <name type="scientific">Powellomyces hirtus</name>
    <dbReference type="NCBI Taxonomy" id="109895"/>
    <lineage>
        <taxon>Eukaryota</taxon>
        <taxon>Fungi</taxon>
        <taxon>Fungi incertae sedis</taxon>
        <taxon>Chytridiomycota</taxon>
        <taxon>Chytridiomycota incertae sedis</taxon>
        <taxon>Chytridiomycetes</taxon>
        <taxon>Spizellomycetales</taxon>
        <taxon>Powellomycetaceae</taxon>
        <taxon>Powellomyces</taxon>
    </lineage>
</organism>
<accession>A0A507E6J0</accession>
<dbReference type="PANTHER" id="PTHR37563:SF2">
    <property type="entry name" value="PHYTANOYL-COA DIOXYGENASE FAMILY PROTEIN (AFU_ORTHOLOGUE AFUA_2G03330)"/>
    <property type="match status" value="1"/>
</dbReference>
<evidence type="ECO:0008006" key="3">
    <source>
        <dbReference type="Google" id="ProtNLM"/>
    </source>
</evidence>
<dbReference type="PANTHER" id="PTHR37563">
    <property type="entry name" value="PHYTANOYL-COA DIOXYGENASE FAMILY PROTEIN (AFU_ORTHOLOGUE AFUA_2G03330)"/>
    <property type="match status" value="1"/>
</dbReference>
<proteinExistence type="predicted"/>
<reference evidence="1 2" key="1">
    <citation type="journal article" date="2019" name="Sci. Rep.">
        <title>Comparative genomics of chytrid fungi reveal insights into the obligate biotrophic and pathogenic lifestyle of Synchytrium endobioticum.</title>
        <authorList>
            <person name="van de Vossenberg B.T.L.H."/>
            <person name="Warris S."/>
            <person name="Nguyen H.D.T."/>
            <person name="van Gent-Pelzer M.P.E."/>
            <person name="Joly D.L."/>
            <person name="van de Geest H.C."/>
            <person name="Bonants P.J.M."/>
            <person name="Smith D.S."/>
            <person name="Levesque C.A."/>
            <person name="van der Lee T.A.J."/>
        </authorList>
    </citation>
    <scope>NUCLEOTIDE SEQUENCE [LARGE SCALE GENOMIC DNA]</scope>
    <source>
        <strain evidence="1 2">CBS 809.83</strain>
    </source>
</reference>
<protein>
    <recommendedName>
        <fullName evidence="3">Fe2OG dioxygenase domain-containing protein</fullName>
    </recommendedName>
</protein>
<dbReference type="InterPro" id="IPR008775">
    <property type="entry name" value="Phytyl_CoA_dOase-like"/>
</dbReference>
<dbReference type="InterPro" id="IPR051961">
    <property type="entry name" value="Fungal_Metabolite_Diox"/>
</dbReference>
<dbReference type="AlphaFoldDB" id="A0A507E6J0"/>